<dbReference type="Pfam" id="PF07319">
    <property type="entry name" value="DnaI_N"/>
    <property type="match status" value="1"/>
</dbReference>
<evidence type="ECO:0000259" key="1">
    <source>
        <dbReference type="Pfam" id="PF01695"/>
    </source>
</evidence>
<dbReference type="InterPro" id="IPR009928">
    <property type="entry name" value="DnaI_N"/>
</dbReference>
<keyword evidence="4" id="KW-1185">Reference proteome</keyword>
<feature type="domain" description="IstB-like ATP-binding" evidence="1">
    <location>
        <begin position="147"/>
        <end position="313"/>
    </location>
</feature>
<dbReference type="FunFam" id="3.40.50.300:FF:000880">
    <property type="entry name" value="Primosomal protein DnaI"/>
    <property type="match status" value="1"/>
</dbReference>
<dbReference type="EMBL" id="CP106878">
    <property type="protein sequence ID" value="WAA10185.1"/>
    <property type="molecule type" value="Genomic_DNA"/>
</dbReference>
<dbReference type="PANTHER" id="PTHR30050">
    <property type="entry name" value="CHROMOSOMAL REPLICATION INITIATOR PROTEIN DNAA"/>
    <property type="match status" value="1"/>
</dbReference>
<accession>A0A9E8RV09</accession>
<proteinExistence type="predicted"/>
<sequence length="315" mass="36451">MKKIGDTLNRLKEREDFQKRFERLKNEILSDDDVRAFIDMHRNEITRSMLDRSLGKLYEFISQSKGCKHCPTLAECKNIIPGYEPELVLTSNGIDVHYVPCPLKIQADERKRAEQMIGCLYMSKESLQGEMSDMYIDTPNRLKAIKRAEQFLSTYDGTRFQKGLYLYGPFGTGKTFLLGAIANGLAEKNIQSLVVYVPELIRVMKQSINDHTINEKMDQLKNAPVLMFDDIGAEMVSSWARDEVLGPILQYRMIEKRPTFFTSNFNLTELEHHLTYSQRGEEEKMKAARLMERIQFLAEPVMIDGSNKRLNDSKR</sequence>
<name>A0A9E8RV09_9BACI</name>
<dbReference type="KEGG" id="faf:OE104_02240"/>
<evidence type="ECO:0000259" key="2">
    <source>
        <dbReference type="Pfam" id="PF07319"/>
    </source>
</evidence>
<organism evidence="3 4">
    <name type="scientific">Fervidibacillus albus</name>
    <dbReference type="NCBI Taxonomy" id="2980026"/>
    <lineage>
        <taxon>Bacteria</taxon>
        <taxon>Bacillati</taxon>
        <taxon>Bacillota</taxon>
        <taxon>Bacilli</taxon>
        <taxon>Bacillales</taxon>
        <taxon>Bacillaceae</taxon>
        <taxon>Fervidibacillus</taxon>
    </lineage>
</organism>
<dbReference type="AlphaFoldDB" id="A0A9E8RV09"/>
<evidence type="ECO:0000313" key="4">
    <source>
        <dbReference type="Proteomes" id="UP001164718"/>
    </source>
</evidence>
<dbReference type="CDD" id="cd00009">
    <property type="entry name" value="AAA"/>
    <property type="match status" value="1"/>
</dbReference>
<protein>
    <submittedName>
        <fullName evidence="3">Primosomal protein DnaI</fullName>
    </submittedName>
</protein>
<dbReference type="Proteomes" id="UP001164718">
    <property type="component" value="Chromosome"/>
</dbReference>
<dbReference type="SUPFAM" id="SSF52540">
    <property type="entry name" value="P-loop containing nucleoside triphosphate hydrolases"/>
    <property type="match status" value="1"/>
</dbReference>
<dbReference type="RefSeq" id="WP_275417970.1">
    <property type="nucleotide sequence ID" value="NZ_CP106878.1"/>
</dbReference>
<feature type="domain" description="Primosomal DnaI N-terminal" evidence="2">
    <location>
        <begin position="1"/>
        <end position="98"/>
    </location>
</feature>
<dbReference type="PANTHER" id="PTHR30050:SF8">
    <property type="entry name" value="PRIMOSOMAL PROTEIN DNAI"/>
    <property type="match status" value="1"/>
</dbReference>
<dbReference type="Pfam" id="PF01695">
    <property type="entry name" value="IstB_IS21"/>
    <property type="match status" value="1"/>
</dbReference>
<dbReference type="GO" id="GO:0005524">
    <property type="term" value="F:ATP binding"/>
    <property type="evidence" value="ECO:0007669"/>
    <property type="project" value="InterPro"/>
</dbReference>
<dbReference type="GO" id="GO:0006260">
    <property type="term" value="P:DNA replication"/>
    <property type="evidence" value="ECO:0007669"/>
    <property type="project" value="TreeGrafter"/>
</dbReference>
<dbReference type="NCBIfam" id="NF006505">
    <property type="entry name" value="PRK08939.1"/>
    <property type="match status" value="1"/>
</dbReference>
<reference evidence="3" key="1">
    <citation type="submission" date="2022-09" db="EMBL/GenBank/DDBJ databases">
        <title>Complete Genomes of Fervidibacillus albus and Fervidibacillus halotolerans isolated from tidal flat sediments.</title>
        <authorList>
            <person name="Kwon K.K."/>
            <person name="Yang S.-H."/>
            <person name="Park M.J."/>
            <person name="Oh H.-M."/>
        </authorList>
    </citation>
    <scope>NUCLEOTIDE SEQUENCE</scope>
    <source>
        <strain evidence="3">MEBiC13591</strain>
    </source>
</reference>
<evidence type="ECO:0000313" key="3">
    <source>
        <dbReference type="EMBL" id="WAA10185.1"/>
    </source>
</evidence>
<dbReference type="InterPro" id="IPR027417">
    <property type="entry name" value="P-loop_NTPase"/>
</dbReference>
<dbReference type="Gene3D" id="3.40.50.300">
    <property type="entry name" value="P-loop containing nucleotide triphosphate hydrolases"/>
    <property type="match status" value="1"/>
</dbReference>
<gene>
    <name evidence="3" type="primary">dnaI</name>
    <name evidence="3" type="ORF">OE104_02240</name>
</gene>
<dbReference type="InterPro" id="IPR002611">
    <property type="entry name" value="IstB_ATP-bd"/>
</dbReference>